<sequence length="94" mass="10531">MWLGGKMENLKNTEVGQDANLRDCALAKLTNRTDVLDKAHLSPDDKAKTKALLDLHNAIQESEDNEEGGSDPPPRYIRPLCSERSKLRKHQCCS</sequence>
<dbReference type="EMBL" id="CALNXK010000312">
    <property type="protein sequence ID" value="CAH3182025.1"/>
    <property type="molecule type" value="Genomic_DNA"/>
</dbReference>
<organism evidence="2 3">
    <name type="scientific">Porites lobata</name>
    <dbReference type="NCBI Taxonomy" id="104759"/>
    <lineage>
        <taxon>Eukaryota</taxon>
        <taxon>Metazoa</taxon>
        <taxon>Cnidaria</taxon>
        <taxon>Anthozoa</taxon>
        <taxon>Hexacorallia</taxon>
        <taxon>Scleractinia</taxon>
        <taxon>Fungiina</taxon>
        <taxon>Poritidae</taxon>
        <taxon>Porites</taxon>
    </lineage>
</organism>
<gene>
    <name evidence="2" type="ORF">PLOB_00026336</name>
</gene>
<proteinExistence type="predicted"/>
<accession>A0ABN8RRB6</accession>
<reference evidence="2 3" key="1">
    <citation type="submission" date="2022-05" db="EMBL/GenBank/DDBJ databases">
        <authorList>
            <consortium name="Genoscope - CEA"/>
            <person name="William W."/>
        </authorList>
    </citation>
    <scope>NUCLEOTIDE SEQUENCE [LARGE SCALE GENOMIC DNA]</scope>
</reference>
<name>A0ABN8RRB6_9CNID</name>
<evidence type="ECO:0000313" key="3">
    <source>
        <dbReference type="Proteomes" id="UP001159405"/>
    </source>
</evidence>
<comment type="caution">
    <text evidence="2">The sequence shown here is derived from an EMBL/GenBank/DDBJ whole genome shotgun (WGS) entry which is preliminary data.</text>
</comment>
<feature type="region of interest" description="Disordered" evidence="1">
    <location>
        <begin position="58"/>
        <end position="94"/>
    </location>
</feature>
<dbReference type="Proteomes" id="UP001159405">
    <property type="component" value="Unassembled WGS sequence"/>
</dbReference>
<protein>
    <submittedName>
        <fullName evidence="2">Uncharacterized protein</fullName>
    </submittedName>
</protein>
<evidence type="ECO:0000256" key="1">
    <source>
        <dbReference type="SAM" id="MobiDB-lite"/>
    </source>
</evidence>
<evidence type="ECO:0000313" key="2">
    <source>
        <dbReference type="EMBL" id="CAH3182025.1"/>
    </source>
</evidence>
<keyword evidence="3" id="KW-1185">Reference proteome</keyword>